<keyword evidence="3 6" id="KW-0521">NADP</keyword>
<feature type="domain" description="Glucose-6-phosphate dehydrogenase NAD-binding" evidence="7">
    <location>
        <begin position="16"/>
        <end position="194"/>
    </location>
</feature>
<dbReference type="Gene3D" id="3.40.50.720">
    <property type="entry name" value="NAD(P)-binding Rossmann-like Domain"/>
    <property type="match status" value="1"/>
</dbReference>
<keyword evidence="10" id="KW-1185">Reference proteome</keyword>
<gene>
    <name evidence="9" type="primary">zwf_2</name>
    <name evidence="6" type="synonym">zwf</name>
    <name evidence="9" type="ORF">GCM10009737_21340</name>
</gene>
<accession>A0ABN2PFQ0</accession>
<dbReference type="RefSeq" id="WP_344006936.1">
    <property type="nucleotide sequence ID" value="NZ_BAAAMY010000004.1"/>
</dbReference>
<dbReference type="SUPFAM" id="SSF51735">
    <property type="entry name" value="NAD(P)-binding Rossmann-fold domains"/>
    <property type="match status" value="1"/>
</dbReference>
<feature type="binding site" evidence="6">
    <location>
        <position position="333"/>
    </location>
    <ligand>
        <name>substrate</name>
    </ligand>
</feature>
<dbReference type="Proteomes" id="UP001501612">
    <property type="component" value="Unassembled WGS sequence"/>
</dbReference>
<comment type="caution">
    <text evidence="9">The sequence shown here is derived from an EMBL/GenBank/DDBJ whole genome shotgun (WGS) entry which is preliminary data.</text>
</comment>
<feature type="active site" description="Proton acceptor" evidence="6">
    <location>
        <position position="247"/>
    </location>
</feature>
<feature type="binding site" evidence="6">
    <location>
        <position position="223"/>
    </location>
    <ligand>
        <name>substrate</name>
    </ligand>
</feature>
<dbReference type="InterPro" id="IPR022675">
    <property type="entry name" value="G6P_DH_C"/>
</dbReference>
<dbReference type="InterPro" id="IPR022674">
    <property type="entry name" value="G6P_DH_NAD-bd"/>
</dbReference>
<dbReference type="InterPro" id="IPR001282">
    <property type="entry name" value="G6P_DH"/>
</dbReference>
<dbReference type="InterPro" id="IPR036291">
    <property type="entry name" value="NAD(P)-bd_dom_sf"/>
</dbReference>
<dbReference type="PIRSF" id="PIRSF000110">
    <property type="entry name" value="G6PD"/>
    <property type="match status" value="1"/>
</dbReference>
<dbReference type="EC" id="1.1.1.49" evidence="6"/>
<sequence length="479" mass="53486">MAHQESTTPPPHVLLLFGATGDLAKRKLFPGLYKLASAGRLPEEYVVIGSGRHSPGTDDEFREQVREGLTESVDELDPEVLEQLLGRISFQTSNADDGSDLAEAVRRAEDRFSDDGHGETKRLVYLSVPPAAMDGMIAMLGREGLTERARLVVEKPFGLDLQSSRDLDASLKEVVDEDQVFRIDHFIGKEAVQNILALRFANGLFEPAWNAHSIESVQIDVPETLKMEGRGSFYESTGCLRDMISTHLCQLLGFVALEDPGAFEETRLRDAKSAVFSRLRPLDPERVVFGQYEGYRDEEDVDPESDVETFVALEAYIDSHRWRDVPFYLRTGKGLAQTRRTITLRFRTPESSIFDDGSANGGPAAGCNELVLELTDEPEVSVEIRAKRPGPAMELADATLRLDFADAMPDDRPLEAYERLLLDVLRGDQTLFTRSDEVDRLWQVCQPVLDNRPEVQPYAVGSWGPQAAVDLPRGAWHLR</sequence>
<feature type="binding site" evidence="6">
    <location>
        <position position="242"/>
    </location>
    <ligand>
        <name>substrate</name>
    </ligand>
</feature>
<evidence type="ECO:0000256" key="3">
    <source>
        <dbReference type="ARBA" id="ARBA00022857"/>
    </source>
</evidence>
<dbReference type="HAMAP" id="MF_00966">
    <property type="entry name" value="G6PD"/>
    <property type="match status" value="1"/>
</dbReference>
<evidence type="ECO:0000256" key="6">
    <source>
        <dbReference type="HAMAP-Rule" id="MF_00966"/>
    </source>
</evidence>
<proteinExistence type="inferred from homology"/>
<keyword evidence="5 6" id="KW-0119">Carbohydrate metabolism</keyword>
<feature type="domain" description="Glucose-6-phosphate dehydrogenase C-terminal" evidence="8">
    <location>
        <begin position="196"/>
        <end position="471"/>
    </location>
</feature>
<dbReference type="EMBL" id="BAAAMY010000004">
    <property type="protein sequence ID" value="GAA1919518.1"/>
    <property type="molecule type" value="Genomic_DNA"/>
</dbReference>
<protein>
    <recommendedName>
        <fullName evidence="6">Glucose-6-phosphate 1-dehydrogenase</fullName>
        <shortName evidence="6">G6PD</shortName>
        <ecNumber evidence="6">1.1.1.49</ecNumber>
    </recommendedName>
</protein>
<keyword evidence="2 6" id="KW-0313">Glucose metabolism</keyword>
<dbReference type="Pfam" id="PF02781">
    <property type="entry name" value="G6PD_C"/>
    <property type="match status" value="1"/>
</dbReference>
<evidence type="ECO:0000256" key="2">
    <source>
        <dbReference type="ARBA" id="ARBA00022526"/>
    </source>
</evidence>
<feature type="binding site" evidence="6">
    <location>
        <position position="185"/>
    </location>
    <ligand>
        <name>substrate</name>
    </ligand>
</feature>
<comment type="similarity">
    <text evidence="6">Belongs to the glucose-6-phosphate dehydrogenase family.</text>
</comment>
<evidence type="ECO:0000256" key="1">
    <source>
        <dbReference type="ARBA" id="ARBA00004937"/>
    </source>
</evidence>
<dbReference type="PANTHER" id="PTHR23429:SF0">
    <property type="entry name" value="GLUCOSE-6-PHOSPHATE 1-DEHYDROGENASE"/>
    <property type="match status" value="1"/>
</dbReference>
<dbReference type="SUPFAM" id="SSF55347">
    <property type="entry name" value="Glyceraldehyde-3-phosphate dehydrogenase-like, C-terminal domain"/>
    <property type="match status" value="1"/>
</dbReference>
<comment type="catalytic activity">
    <reaction evidence="6">
        <text>D-glucose 6-phosphate + NADP(+) = 6-phospho-D-glucono-1,5-lactone + NADPH + H(+)</text>
        <dbReference type="Rhea" id="RHEA:15841"/>
        <dbReference type="ChEBI" id="CHEBI:15378"/>
        <dbReference type="ChEBI" id="CHEBI:57783"/>
        <dbReference type="ChEBI" id="CHEBI:57955"/>
        <dbReference type="ChEBI" id="CHEBI:58349"/>
        <dbReference type="ChEBI" id="CHEBI:61548"/>
        <dbReference type="EC" id="1.1.1.49"/>
    </reaction>
</comment>
<evidence type="ECO:0000313" key="9">
    <source>
        <dbReference type="EMBL" id="GAA1919518.1"/>
    </source>
</evidence>
<comment type="function">
    <text evidence="6">Catalyzes the oxidation of glucose 6-phosphate to 6-phosphogluconolactone.</text>
</comment>
<feature type="binding site" evidence="6">
    <location>
        <begin position="18"/>
        <end position="25"/>
    </location>
    <ligand>
        <name>NADP(+)</name>
        <dbReference type="ChEBI" id="CHEBI:58349"/>
    </ligand>
</feature>
<comment type="pathway">
    <text evidence="1 6">Carbohydrate degradation; pentose phosphate pathway; D-ribulose 5-phosphate from D-glucose 6-phosphate (oxidative stage): step 1/3.</text>
</comment>
<keyword evidence="4 6" id="KW-0560">Oxidoreductase</keyword>
<dbReference type="PRINTS" id="PR00079">
    <property type="entry name" value="G6PDHDRGNASE"/>
</dbReference>
<feature type="binding site" evidence="6">
    <location>
        <position position="52"/>
    </location>
    <ligand>
        <name>NADP(+)</name>
        <dbReference type="ChEBI" id="CHEBI:58349"/>
    </ligand>
</feature>
<dbReference type="NCBIfam" id="TIGR00871">
    <property type="entry name" value="zwf"/>
    <property type="match status" value="1"/>
</dbReference>
<name>A0ABN2PFQ0_9ACTN</name>
<dbReference type="Gene3D" id="3.30.360.10">
    <property type="entry name" value="Dihydrodipicolinate Reductase, domain 2"/>
    <property type="match status" value="1"/>
</dbReference>
<evidence type="ECO:0000256" key="5">
    <source>
        <dbReference type="ARBA" id="ARBA00023277"/>
    </source>
</evidence>
<feature type="binding site" evidence="6">
    <location>
        <position position="189"/>
    </location>
    <ligand>
        <name>substrate</name>
    </ligand>
</feature>
<dbReference type="PANTHER" id="PTHR23429">
    <property type="entry name" value="GLUCOSE-6-PHOSPHATE 1-DEHYDROGENASE G6PD"/>
    <property type="match status" value="1"/>
</dbReference>
<feature type="binding site" evidence="6">
    <location>
        <position position="155"/>
    </location>
    <ligand>
        <name>NADP(+)</name>
        <dbReference type="ChEBI" id="CHEBI:58349"/>
    </ligand>
</feature>
<evidence type="ECO:0000256" key="4">
    <source>
        <dbReference type="ARBA" id="ARBA00023002"/>
    </source>
</evidence>
<dbReference type="Pfam" id="PF00479">
    <property type="entry name" value="G6PD_N"/>
    <property type="match status" value="1"/>
</dbReference>
<evidence type="ECO:0000313" key="10">
    <source>
        <dbReference type="Proteomes" id="UP001501612"/>
    </source>
</evidence>
<organism evidence="9 10">
    <name type="scientific">Nocardioides lentus</name>
    <dbReference type="NCBI Taxonomy" id="338077"/>
    <lineage>
        <taxon>Bacteria</taxon>
        <taxon>Bacillati</taxon>
        <taxon>Actinomycetota</taxon>
        <taxon>Actinomycetes</taxon>
        <taxon>Propionibacteriales</taxon>
        <taxon>Nocardioidaceae</taxon>
        <taxon>Nocardioides</taxon>
    </lineage>
</organism>
<comment type="caution">
    <text evidence="6">Lacks conserved residue(s) required for the propagation of feature annotation.</text>
</comment>
<evidence type="ECO:0000259" key="7">
    <source>
        <dbReference type="Pfam" id="PF00479"/>
    </source>
</evidence>
<reference evidence="9 10" key="1">
    <citation type="journal article" date="2019" name="Int. J. Syst. Evol. Microbiol.">
        <title>The Global Catalogue of Microorganisms (GCM) 10K type strain sequencing project: providing services to taxonomists for standard genome sequencing and annotation.</title>
        <authorList>
            <consortium name="The Broad Institute Genomics Platform"/>
            <consortium name="The Broad Institute Genome Sequencing Center for Infectious Disease"/>
            <person name="Wu L."/>
            <person name="Ma J."/>
        </authorList>
    </citation>
    <scope>NUCLEOTIDE SEQUENCE [LARGE SCALE GENOMIC DNA]</scope>
    <source>
        <strain evidence="9 10">JCM 14046</strain>
    </source>
</reference>
<evidence type="ECO:0000259" key="8">
    <source>
        <dbReference type="Pfam" id="PF02781"/>
    </source>
</evidence>